<comment type="similarity">
    <text evidence="4 12">Belongs to the peptidase S26 family.</text>
</comment>
<dbReference type="AlphaFoldDB" id="A0AAE5T1R0"/>
<dbReference type="RefSeq" id="WP_037573035.1">
    <property type="nucleotide sequence ID" value="NZ_BMDK01000001.1"/>
</dbReference>
<evidence type="ECO:0000313" key="21">
    <source>
        <dbReference type="Proteomes" id="UP001240157"/>
    </source>
</evidence>
<gene>
    <name evidence="15" type="primary">lepB</name>
    <name evidence="16" type="ORF">BU638_05140</name>
    <name evidence="15" type="ORF">BU653_02115</name>
    <name evidence="17" type="ORF">BU676_05195</name>
    <name evidence="14" type="ORF">RCF65_08560</name>
</gene>
<evidence type="ECO:0000256" key="5">
    <source>
        <dbReference type="ARBA" id="ARBA00022475"/>
    </source>
</evidence>
<evidence type="ECO:0000256" key="2">
    <source>
        <dbReference type="ARBA" id="ARBA00002312"/>
    </source>
</evidence>
<dbReference type="Proteomes" id="UP000242704">
    <property type="component" value="Unassembled WGS sequence"/>
</dbReference>
<keyword evidence="10" id="KW-0472">Membrane</keyword>
<keyword evidence="5" id="KW-1003">Cell membrane</keyword>
<dbReference type="Pfam" id="PF10502">
    <property type="entry name" value="Peptidase_S26"/>
    <property type="match status" value="1"/>
</dbReference>
<evidence type="ECO:0000256" key="4">
    <source>
        <dbReference type="ARBA" id="ARBA00009370"/>
    </source>
</evidence>
<dbReference type="EMBL" id="PZBZ01000007">
    <property type="protein sequence ID" value="PTG16646.1"/>
    <property type="molecule type" value="Genomic_DNA"/>
</dbReference>
<evidence type="ECO:0000256" key="12">
    <source>
        <dbReference type="RuleBase" id="RU362042"/>
    </source>
</evidence>
<dbReference type="PROSITE" id="PS00761">
    <property type="entry name" value="SPASE_I_3"/>
    <property type="match status" value="1"/>
</dbReference>
<evidence type="ECO:0000313" key="16">
    <source>
        <dbReference type="EMBL" id="PTG27973.1"/>
    </source>
</evidence>
<dbReference type="PROSITE" id="PS00760">
    <property type="entry name" value="SPASE_I_2"/>
    <property type="match status" value="1"/>
</dbReference>
<dbReference type="InterPro" id="IPR019757">
    <property type="entry name" value="Pept_S26A_signal_pept_1_Lys-AS"/>
</dbReference>
<evidence type="ECO:0000313" key="17">
    <source>
        <dbReference type="EMBL" id="PTG70031.1"/>
    </source>
</evidence>
<feature type="domain" description="Peptidase S26" evidence="13">
    <location>
        <begin position="6"/>
        <end position="174"/>
    </location>
</feature>
<dbReference type="Gene3D" id="2.10.109.10">
    <property type="entry name" value="Umud Fragment, subunit A"/>
    <property type="match status" value="1"/>
</dbReference>
<feature type="active site" evidence="11">
    <location>
        <position position="36"/>
    </location>
</feature>
<dbReference type="PRINTS" id="PR00727">
    <property type="entry name" value="LEADERPTASE"/>
</dbReference>
<evidence type="ECO:0000313" key="18">
    <source>
        <dbReference type="Proteomes" id="UP000242008"/>
    </source>
</evidence>
<dbReference type="EMBL" id="PZAO01000009">
    <property type="protein sequence ID" value="PTG70031.1"/>
    <property type="molecule type" value="Genomic_DNA"/>
</dbReference>
<evidence type="ECO:0000256" key="1">
    <source>
        <dbReference type="ARBA" id="ARBA00000677"/>
    </source>
</evidence>
<proteinExistence type="inferred from homology"/>
<evidence type="ECO:0000259" key="13">
    <source>
        <dbReference type="Pfam" id="PF10502"/>
    </source>
</evidence>
<dbReference type="InterPro" id="IPR019533">
    <property type="entry name" value="Peptidase_S26"/>
</dbReference>
<dbReference type="InterPro" id="IPR036286">
    <property type="entry name" value="LexA/Signal_pep-like_sf"/>
</dbReference>
<keyword evidence="7" id="KW-0812">Transmembrane</keyword>
<evidence type="ECO:0000256" key="8">
    <source>
        <dbReference type="ARBA" id="ARBA00022801"/>
    </source>
</evidence>
<dbReference type="EMBL" id="JAVGJF010000057">
    <property type="protein sequence ID" value="MDQ7176037.1"/>
    <property type="molecule type" value="Genomic_DNA"/>
</dbReference>
<reference evidence="14 21" key="3">
    <citation type="submission" date="2023-08" db="EMBL/GenBank/DDBJ databases">
        <title>Whole genome sequencing of Staphylococcus chromogenes NNSch 2386.</title>
        <authorList>
            <person name="Kropotov V.S."/>
            <person name="Boriskina E.V."/>
            <person name="Gordinskaya N.A."/>
            <person name="Shkurkina I.S."/>
            <person name="Kryazhev D.V."/>
            <person name="Alekseeva A.E."/>
            <person name="Makhova M.A."/>
        </authorList>
    </citation>
    <scope>NUCLEOTIDE SEQUENCE [LARGE SCALE GENOMIC DNA]</scope>
    <source>
        <strain evidence="14 21">NNSch 2386</strain>
    </source>
</reference>
<accession>A0AAE5T1R0</accession>
<feature type="active site" evidence="11">
    <location>
        <position position="77"/>
    </location>
</feature>
<evidence type="ECO:0000256" key="11">
    <source>
        <dbReference type="PIRSR" id="PIRSR600223-1"/>
    </source>
</evidence>
<reference evidence="15" key="2">
    <citation type="submission" date="2018-03" db="EMBL/GenBank/DDBJ databases">
        <authorList>
            <person name="Naushad S."/>
        </authorList>
    </citation>
    <scope>NUCLEOTIDE SEQUENCE</scope>
    <source>
        <strain evidence="16">SNUC 105</strain>
        <strain evidence="17">SNUC 1363</strain>
        <strain evidence="15">SNUC 505</strain>
    </source>
</reference>
<dbReference type="FunFam" id="2.10.109.10:FF:000008">
    <property type="entry name" value="Signal peptidase I"/>
    <property type="match status" value="1"/>
</dbReference>
<dbReference type="InterPro" id="IPR000223">
    <property type="entry name" value="Pept_S26A_signal_pept_1"/>
</dbReference>
<dbReference type="PANTHER" id="PTHR43390:SF1">
    <property type="entry name" value="CHLOROPLAST PROCESSING PEPTIDASE"/>
    <property type="match status" value="1"/>
</dbReference>
<comment type="subcellular location">
    <subcellularLocation>
        <location evidence="3">Cell membrane</location>
        <topology evidence="3">Single-pass type II membrane protein</topology>
    </subcellularLocation>
    <subcellularLocation>
        <location evidence="12">Membrane</location>
        <topology evidence="12">Single-pass type II membrane protein</topology>
    </subcellularLocation>
</comment>
<comment type="function">
    <text evidence="2">Essential for cell viability.</text>
</comment>
<name>A0AAE5T1R0_STACR</name>
<dbReference type="EMBL" id="PZCM01000004">
    <property type="protein sequence ID" value="PTG27973.1"/>
    <property type="molecule type" value="Genomic_DNA"/>
</dbReference>
<dbReference type="InterPro" id="IPR019756">
    <property type="entry name" value="Pept_S26A_signal_pept_1_Ser-AS"/>
</dbReference>
<evidence type="ECO:0000256" key="10">
    <source>
        <dbReference type="ARBA" id="ARBA00023136"/>
    </source>
</evidence>
<dbReference type="GO" id="GO:0005886">
    <property type="term" value="C:plasma membrane"/>
    <property type="evidence" value="ECO:0007669"/>
    <property type="project" value="UniProtKB-SubCell"/>
</dbReference>
<dbReference type="PANTHER" id="PTHR43390">
    <property type="entry name" value="SIGNAL PEPTIDASE I"/>
    <property type="match status" value="1"/>
</dbReference>
<keyword evidence="18" id="KW-1185">Reference proteome</keyword>
<dbReference type="Proteomes" id="UP000242144">
    <property type="component" value="Unassembled WGS sequence"/>
</dbReference>
<keyword evidence="9" id="KW-1133">Transmembrane helix</keyword>
<comment type="catalytic activity">
    <reaction evidence="1 12">
        <text>Cleavage of hydrophobic, N-terminal signal or leader sequences from secreted and periplasmic proteins.</text>
        <dbReference type="EC" id="3.4.21.89"/>
    </reaction>
</comment>
<evidence type="ECO:0000256" key="7">
    <source>
        <dbReference type="ARBA" id="ARBA00022692"/>
    </source>
</evidence>
<evidence type="ECO:0000313" key="19">
    <source>
        <dbReference type="Proteomes" id="UP000242144"/>
    </source>
</evidence>
<evidence type="ECO:0000313" key="14">
    <source>
        <dbReference type="EMBL" id="MDQ7176037.1"/>
    </source>
</evidence>
<evidence type="ECO:0000313" key="20">
    <source>
        <dbReference type="Proteomes" id="UP000242704"/>
    </source>
</evidence>
<dbReference type="SUPFAM" id="SSF51306">
    <property type="entry name" value="LexA/Signal peptidase"/>
    <property type="match status" value="1"/>
</dbReference>
<keyword evidence="8 12" id="KW-0378">Hydrolase</keyword>
<dbReference type="GO" id="GO:0009003">
    <property type="term" value="F:signal peptidase activity"/>
    <property type="evidence" value="ECO:0007669"/>
    <property type="project" value="UniProtKB-EC"/>
</dbReference>
<protein>
    <recommendedName>
        <fullName evidence="12">Signal peptidase I</fullName>
        <ecNumber evidence="12">3.4.21.89</ecNumber>
    </recommendedName>
</protein>
<dbReference type="Proteomes" id="UP000242008">
    <property type="component" value="Unassembled WGS sequence"/>
</dbReference>
<evidence type="ECO:0000256" key="6">
    <source>
        <dbReference type="ARBA" id="ARBA00022670"/>
    </source>
</evidence>
<dbReference type="EC" id="3.4.21.89" evidence="12"/>
<sequence length="193" mass="22017">MKKETMEWLVSIGLALLIVGLLYAFVIKPYNVKGDSMDPTLKDGERVIVNKLGKTFGNLERGNVIVFHADENSDYVKRIIGVPGDHIEYKHDVLYVNGKKTPEPYLEYNMKHKNYEEITGSFKSSDLPNSGGQYKIPKDRYLVLGDNREVSKDSRAFGLIDKKQIVGKVSLRFWPFSEFKINFNPDHTSNQNG</sequence>
<evidence type="ECO:0000256" key="3">
    <source>
        <dbReference type="ARBA" id="ARBA00004401"/>
    </source>
</evidence>
<evidence type="ECO:0000313" key="15">
    <source>
        <dbReference type="EMBL" id="PTG16646.1"/>
    </source>
</evidence>
<dbReference type="CDD" id="cd06530">
    <property type="entry name" value="S26_SPase_I"/>
    <property type="match status" value="1"/>
</dbReference>
<keyword evidence="6 12" id="KW-0645">Protease</keyword>
<comment type="caution">
    <text evidence="15">The sequence shown here is derived from an EMBL/GenBank/DDBJ whole genome shotgun (WGS) entry which is preliminary data.</text>
</comment>
<dbReference type="PROSITE" id="PS00501">
    <property type="entry name" value="SPASE_I_1"/>
    <property type="match status" value="1"/>
</dbReference>
<dbReference type="GO" id="GO:0006465">
    <property type="term" value="P:signal peptide processing"/>
    <property type="evidence" value="ECO:0007669"/>
    <property type="project" value="InterPro"/>
</dbReference>
<organism evidence="15 20">
    <name type="scientific">Staphylococcus chromogenes</name>
    <name type="common">Staphylococcus hyicus subsp. chromogenes</name>
    <dbReference type="NCBI Taxonomy" id="46126"/>
    <lineage>
        <taxon>Bacteria</taxon>
        <taxon>Bacillati</taxon>
        <taxon>Bacillota</taxon>
        <taxon>Bacilli</taxon>
        <taxon>Bacillales</taxon>
        <taxon>Staphylococcaceae</taxon>
        <taxon>Staphylococcus</taxon>
    </lineage>
</organism>
<dbReference type="InterPro" id="IPR019758">
    <property type="entry name" value="Pept_S26A_signal_pept_1_CS"/>
</dbReference>
<dbReference type="GO" id="GO:0004252">
    <property type="term" value="F:serine-type endopeptidase activity"/>
    <property type="evidence" value="ECO:0007669"/>
    <property type="project" value="InterPro"/>
</dbReference>
<evidence type="ECO:0000256" key="9">
    <source>
        <dbReference type="ARBA" id="ARBA00022989"/>
    </source>
</evidence>
<dbReference type="NCBIfam" id="TIGR02227">
    <property type="entry name" value="sigpep_I_bact"/>
    <property type="match status" value="1"/>
</dbReference>
<dbReference type="Proteomes" id="UP001240157">
    <property type="component" value="Unassembled WGS sequence"/>
</dbReference>
<reference evidence="18 19" key="1">
    <citation type="journal article" date="2016" name="Front. Microbiol.">
        <title>Comprehensive Phylogenetic Analysis of Bovine Non-aureus Staphylococci Species Based on Whole-Genome Sequencing.</title>
        <authorList>
            <person name="Naushad S."/>
            <person name="Barkema H.W."/>
            <person name="Luby C."/>
            <person name="Condas L.A."/>
            <person name="Nobrega D.B."/>
            <person name="Carson D.A."/>
            <person name="De Buck J."/>
        </authorList>
    </citation>
    <scope>NUCLEOTIDE SEQUENCE [LARGE SCALE GENOMIC DNA]</scope>
    <source>
        <strain evidence="16 19">SNUC 105</strain>
        <strain evidence="17 18">SNUC 1363</strain>
        <strain evidence="15 20">SNUC 505</strain>
    </source>
</reference>